<keyword evidence="2" id="KW-0413">Isomerase</keyword>
<name>A0A8J6Q1D7_9FLAO</name>
<dbReference type="Pfam" id="PF01261">
    <property type="entry name" value="AP_endonuc_2"/>
    <property type="match status" value="1"/>
</dbReference>
<dbReference type="InterPro" id="IPR013022">
    <property type="entry name" value="Xyl_isomerase-like_TIM-brl"/>
</dbReference>
<evidence type="ECO:0000313" key="3">
    <source>
        <dbReference type="Proteomes" id="UP000600588"/>
    </source>
</evidence>
<dbReference type="InterPro" id="IPR050312">
    <property type="entry name" value="IolE/XylAMocC-like"/>
</dbReference>
<dbReference type="PANTHER" id="PTHR12110">
    <property type="entry name" value="HYDROXYPYRUVATE ISOMERASE"/>
    <property type="match status" value="1"/>
</dbReference>
<proteinExistence type="predicted"/>
<evidence type="ECO:0000259" key="1">
    <source>
        <dbReference type="Pfam" id="PF01261"/>
    </source>
</evidence>
<gene>
    <name evidence="2" type="ORF">ICJ83_12425</name>
</gene>
<dbReference type="Proteomes" id="UP000600588">
    <property type="component" value="Unassembled WGS sequence"/>
</dbReference>
<feature type="domain" description="Xylose isomerase-like TIM barrel" evidence="1">
    <location>
        <begin position="72"/>
        <end position="309"/>
    </location>
</feature>
<keyword evidence="3" id="KW-1185">Reference proteome</keyword>
<dbReference type="EMBL" id="JACVXB010000005">
    <property type="protein sequence ID" value="MBD0832942.1"/>
    <property type="molecule type" value="Genomic_DNA"/>
</dbReference>
<dbReference type="GO" id="GO:0016853">
    <property type="term" value="F:isomerase activity"/>
    <property type="evidence" value="ECO:0007669"/>
    <property type="project" value="UniProtKB-KW"/>
</dbReference>
<accession>A0A8J6Q1D7</accession>
<comment type="caution">
    <text evidence="2">The sequence shown here is derived from an EMBL/GenBank/DDBJ whole genome shotgun (WGS) entry which is preliminary data.</text>
</comment>
<dbReference type="SUPFAM" id="SSF51658">
    <property type="entry name" value="Xylose isomerase-like"/>
    <property type="match status" value="1"/>
</dbReference>
<dbReference type="PANTHER" id="PTHR12110:SF53">
    <property type="entry name" value="BLR5974 PROTEIN"/>
    <property type="match status" value="1"/>
</dbReference>
<dbReference type="PROSITE" id="PS51257">
    <property type="entry name" value="PROKAR_LIPOPROTEIN"/>
    <property type="match status" value="1"/>
</dbReference>
<sequence>MDINFLKVQATVVMLLALSLFSCGELKKKEVANKELDASSANNTSFKISLAQWSLHKKIHSKELSPFDFAKEAKILGFEAIEYVSALYNGAIKDIGMDAVIDSLKTESEAHGVKNLLIMVDGEGNLASSSVEERHKAVENHKKWVDAAVALGCHSIRVNAKGDGGYEAQREQAVSGLSQLATYAKEKNINVIVENHGGLTSNGSWLAEVMLKINMSNCGTLPDFGNFCMKGNVHNCEDAYDRYKGVKELMPFAKAVSAKSYDFDANGNETKIDFDKMLKIIKDAGYSGYIGVEYEGSRLNEVDGILATKALLEKLINN</sequence>
<dbReference type="AlphaFoldDB" id="A0A8J6Q1D7"/>
<dbReference type="RefSeq" id="WP_188230722.1">
    <property type="nucleotide sequence ID" value="NZ_JACVXB010000005.1"/>
</dbReference>
<reference evidence="2 3" key="1">
    <citation type="submission" date="2020-09" db="EMBL/GenBank/DDBJ databases">
        <title>TT11 complete genome.</title>
        <authorList>
            <person name="Wu Z."/>
        </authorList>
    </citation>
    <scope>NUCLEOTIDE SEQUENCE [LARGE SCALE GENOMIC DNA]</scope>
    <source>
        <strain evidence="2 3">TT11</strain>
    </source>
</reference>
<dbReference type="Gene3D" id="3.20.20.150">
    <property type="entry name" value="Divalent-metal-dependent TIM barrel enzymes"/>
    <property type="match status" value="1"/>
</dbReference>
<evidence type="ECO:0000313" key="2">
    <source>
        <dbReference type="EMBL" id="MBD0832942.1"/>
    </source>
</evidence>
<dbReference type="InterPro" id="IPR036237">
    <property type="entry name" value="Xyl_isomerase-like_sf"/>
</dbReference>
<organism evidence="2 3">
    <name type="scientific">Aestuariibaculum sediminum</name>
    <dbReference type="NCBI Taxonomy" id="2770637"/>
    <lineage>
        <taxon>Bacteria</taxon>
        <taxon>Pseudomonadati</taxon>
        <taxon>Bacteroidota</taxon>
        <taxon>Flavobacteriia</taxon>
        <taxon>Flavobacteriales</taxon>
        <taxon>Flavobacteriaceae</taxon>
    </lineage>
</organism>
<protein>
    <submittedName>
        <fullName evidence="2">Sugar phosphate isomerase/epimerase</fullName>
    </submittedName>
</protein>